<dbReference type="InterPro" id="IPR058626">
    <property type="entry name" value="MdtA-like_b-barrel"/>
</dbReference>
<dbReference type="InterPro" id="IPR058625">
    <property type="entry name" value="MdtA-like_BSH"/>
</dbReference>
<dbReference type="SUPFAM" id="SSF111369">
    <property type="entry name" value="HlyD-like secretion proteins"/>
    <property type="match status" value="1"/>
</dbReference>
<keyword evidence="8" id="KW-1185">Reference proteome</keyword>
<dbReference type="InterPro" id="IPR006143">
    <property type="entry name" value="RND_pump_MFP"/>
</dbReference>
<dbReference type="EMBL" id="CP119075">
    <property type="protein sequence ID" value="WED63310.1"/>
    <property type="molecule type" value="Genomic_DNA"/>
</dbReference>
<dbReference type="PANTHER" id="PTHR30158:SF3">
    <property type="entry name" value="MULTIDRUG EFFLUX PUMP SUBUNIT ACRA-RELATED"/>
    <property type="match status" value="1"/>
</dbReference>
<evidence type="ECO:0000313" key="8">
    <source>
        <dbReference type="Proteomes" id="UP001218638"/>
    </source>
</evidence>
<dbReference type="Gene3D" id="2.40.420.20">
    <property type="match status" value="1"/>
</dbReference>
<dbReference type="InterPro" id="IPR058627">
    <property type="entry name" value="MdtA-like_C"/>
</dbReference>
<dbReference type="NCBIfam" id="TIGR01730">
    <property type="entry name" value="RND_mfp"/>
    <property type="match status" value="1"/>
</dbReference>
<dbReference type="PROSITE" id="PS51257">
    <property type="entry name" value="PROKAR_LIPOPROTEIN"/>
    <property type="match status" value="1"/>
</dbReference>
<sequence length="398" mass="41182">MKSTFRSSLLTVSRRATLLTAALVTSLIWVGCSGEKSAAGSPAVTAAAALPVHVHVVAPQAVTLTRELPGRVSASRVAQVRARISGIVQKRLFTEGTQVEAGQVLFEIDPAPYQAAFDSAQANLARAEAGLASAKLQADRFSGLVATNAVSQQNYDDAVALHLTRQAEVAAAKAALSSAEINLGYTRVTAPISGRIGRAEVTEGAYVQQATATLLAVVQQLDPLYVDLTQSADDVLNLQAALAAGELKPTGDGELSFQIVLGNGKTHAATGSLQFSDVTVDPTTGTVGLRGTIPNPDATLLPGMYVRAVLDEGIAPAAILVPQSLVSRNAQGQATTLVVSGENTVEPRVLTTARTVGNQWLVTAGLTPGDRIITDQLQKIRPGMPVQPQAAATASTEG</sequence>
<dbReference type="Gene3D" id="2.40.30.170">
    <property type="match status" value="1"/>
</dbReference>
<accession>A0AAE9ZV16</accession>
<gene>
    <name evidence="7" type="ORF">PXH66_13310</name>
</gene>
<dbReference type="RefSeq" id="WP_330928662.1">
    <property type="nucleotide sequence ID" value="NZ_CP119075.1"/>
</dbReference>
<evidence type="ECO:0000259" key="4">
    <source>
        <dbReference type="Pfam" id="PF25917"/>
    </source>
</evidence>
<reference evidence="7" key="1">
    <citation type="submission" date="2023-03" db="EMBL/GenBank/DDBJ databases">
        <title>Lomoglobus Profundus gen. nov., sp. nov., a novel member of the phylum Verrucomicrobia, isolated from deep-marine sediment of South China Sea.</title>
        <authorList>
            <person name="Ahmad T."/>
            <person name="Ishaq S.E."/>
            <person name="Wang F."/>
        </authorList>
    </citation>
    <scope>NUCLEOTIDE SEQUENCE</scope>
    <source>
        <strain evidence="7">LMO-M01</strain>
    </source>
</reference>
<feature type="domain" description="Multidrug resistance protein MdtA-like C-terminal permuted SH3" evidence="6">
    <location>
        <begin position="318"/>
        <end position="379"/>
    </location>
</feature>
<dbReference type="Gene3D" id="1.10.287.470">
    <property type="entry name" value="Helix hairpin bin"/>
    <property type="match status" value="1"/>
</dbReference>
<protein>
    <submittedName>
        <fullName evidence="7">Efflux RND transporter periplasmic adaptor subunit</fullName>
    </submittedName>
</protein>
<name>A0AAE9ZV16_9BACT</name>
<dbReference type="Proteomes" id="UP001218638">
    <property type="component" value="Chromosome"/>
</dbReference>
<evidence type="ECO:0000259" key="6">
    <source>
        <dbReference type="Pfam" id="PF25967"/>
    </source>
</evidence>
<dbReference type="AlphaFoldDB" id="A0AAE9ZV16"/>
<dbReference type="InterPro" id="IPR058624">
    <property type="entry name" value="MdtA-like_HH"/>
</dbReference>
<dbReference type="Pfam" id="PF25944">
    <property type="entry name" value="Beta-barrel_RND"/>
    <property type="match status" value="1"/>
</dbReference>
<dbReference type="Pfam" id="PF25876">
    <property type="entry name" value="HH_MFP_RND"/>
    <property type="match status" value="1"/>
</dbReference>
<comment type="similarity">
    <text evidence="2">Belongs to the membrane fusion protein (MFP) (TC 8.A.1) family.</text>
</comment>
<dbReference type="Gene3D" id="2.40.50.100">
    <property type="match status" value="1"/>
</dbReference>
<feature type="domain" description="Multidrug resistance protein MdtA-like barrel-sandwich hybrid" evidence="4">
    <location>
        <begin position="76"/>
        <end position="219"/>
    </location>
</feature>
<dbReference type="GO" id="GO:0022857">
    <property type="term" value="F:transmembrane transporter activity"/>
    <property type="evidence" value="ECO:0007669"/>
    <property type="project" value="InterPro"/>
</dbReference>
<evidence type="ECO:0000256" key="1">
    <source>
        <dbReference type="ARBA" id="ARBA00004196"/>
    </source>
</evidence>
<proteinExistence type="inferred from homology"/>
<organism evidence="7 8">
    <name type="scientific">Synoicihabitans lomoniglobus</name>
    <dbReference type="NCBI Taxonomy" id="2909285"/>
    <lineage>
        <taxon>Bacteria</taxon>
        <taxon>Pseudomonadati</taxon>
        <taxon>Verrucomicrobiota</taxon>
        <taxon>Opitutia</taxon>
        <taxon>Opitutales</taxon>
        <taxon>Opitutaceae</taxon>
        <taxon>Synoicihabitans</taxon>
    </lineage>
</organism>
<dbReference type="Pfam" id="PF25917">
    <property type="entry name" value="BSH_RND"/>
    <property type="match status" value="1"/>
</dbReference>
<evidence type="ECO:0000259" key="5">
    <source>
        <dbReference type="Pfam" id="PF25944"/>
    </source>
</evidence>
<comment type="subcellular location">
    <subcellularLocation>
        <location evidence="1">Cell envelope</location>
    </subcellularLocation>
</comment>
<dbReference type="GO" id="GO:0046677">
    <property type="term" value="P:response to antibiotic"/>
    <property type="evidence" value="ECO:0007669"/>
    <property type="project" value="TreeGrafter"/>
</dbReference>
<evidence type="ECO:0000259" key="3">
    <source>
        <dbReference type="Pfam" id="PF25876"/>
    </source>
</evidence>
<dbReference type="FunFam" id="2.40.420.20:FF:000001">
    <property type="entry name" value="Efflux RND transporter periplasmic adaptor subunit"/>
    <property type="match status" value="1"/>
</dbReference>
<dbReference type="Pfam" id="PF25967">
    <property type="entry name" value="RND-MFP_C"/>
    <property type="match status" value="1"/>
</dbReference>
<dbReference type="PANTHER" id="PTHR30158">
    <property type="entry name" value="ACRA/E-RELATED COMPONENT OF DRUG EFFLUX TRANSPORTER"/>
    <property type="match status" value="1"/>
</dbReference>
<feature type="domain" description="Multidrug resistance protein MdtA-like alpha-helical hairpin" evidence="3">
    <location>
        <begin position="118"/>
        <end position="186"/>
    </location>
</feature>
<evidence type="ECO:0000256" key="2">
    <source>
        <dbReference type="ARBA" id="ARBA00009477"/>
    </source>
</evidence>
<feature type="domain" description="Multidrug resistance protein MdtA-like beta-barrel" evidence="5">
    <location>
        <begin position="223"/>
        <end position="313"/>
    </location>
</feature>
<dbReference type="GO" id="GO:0005886">
    <property type="term" value="C:plasma membrane"/>
    <property type="evidence" value="ECO:0007669"/>
    <property type="project" value="UniProtKB-SubCell"/>
</dbReference>
<evidence type="ECO:0000313" key="7">
    <source>
        <dbReference type="EMBL" id="WED63310.1"/>
    </source>
</evidence>
<dbReference type="KEGG" id="slom:PXH66_13310"/>